<dbReference type="InterPro" id="IPR003593">
    <property type="entry name" value="AAA+_ATPase"/>
</dbReference>
<protein>
    <submittedName>
        <fullName evidence="2">AAA family ATPase</fullName>
    </submittedName>
</protein>
<dbReference type="AlphaFoldDB" id="A0A5N7MC67"/>
<evidence type="ECO:0000313" key="2">
    <source>
        <dbReference type="EMBL" id="MPR23849.1"/>
    </source>
</evidence>
<dbReference type="GO" id="GO:0016887">
    <property type="term" value="F:ATP hydrolysis activity"/>
    <property type="evidence" value="ECO:0007669"/>
    <property type="project" value="InterPro"/>
</dbReference>
<accession>A0A5N7MC67</accession>
<proteinExistence type="predicted"/>
<evidence type="ECO:0000313" key="3">
    <source>
        <dbReference type="Proteomes" id="UP000403266"/>
    </source>
</evidence>
<evidence type="ECO:0000259" key="1">
    <source>
        <dbReference type="SMART" id="SM00382"/>
    </source>
</evidence>
<dbReference type="PANTHER" id="PTHR42759:SF1">
    <property type="entry name" value="MAGNESIUM-CHELATASE SUBUNIT CHLD"/>
    <property type="match status" value="1"/>
</dbReference>
<dbReference type="EMBL" id="VOSK01000001">
    <property type="protein sequence ID" value="MPR23849.1"/>
    <property type="molecule type" value="Genomic_DNA"/>
</dbReference>
<dbReference type="InterPro" id="IPR027417">
    <property type="entry name" value="P-loop_NTPase"/>
</dbReference>
<dbReference type="Pfam" id="PF07728">
    <property type="entry name" value="AAA_5"/>
    <property type="match status" value="1"/>
</dbReference>
<dbReference type="SUPFAM" id="SSF52540">
    <property type="entry name" value="P-loop containing nucleoside triphosphate hydrolases"/>
    <property type="match status" value="1"/>
</dbReference>
<dbReference type="SMART" id="SM00382">
    <property type="entry name" value="AAA"/>
    <property type="match status" value="1"/>
</dbReference>
<dbReference type="InterPro" id="IPR050764">
    <property type="entry name" value="CbbQ/NirQ/NorQ/GpvN"/>
</dbReference>
<keyword evidence="3" id="KW-1185">Reference proteome</keyword>
<dbReference type="InterPro" id="IPR011704">
    <property type="entry name" value="ATPase_dyneun-rel_AAA"/>
</dbReference>
<feature type="domain" description="AAA+ ATPase" evidence="1">
    <location>
        <begin position="114"/>
        <end position="261"/>
    </location>
</feature>
<sequence length="382" mass="42748">MADTVIQQGTSKRIGSVEELIKKLRAAEDEVVRLKKEGLTKSALPENEPTYTIVRKLARDVFKDAIPTKLQPSDLNFPVEVVVWNEPHPKVPVIRPEFTFDAEKLTPILWSIENGYNSALVGPPGCGKTTITEQIAARLGRPWFRIPIDGEMRRREIVGGFKQVVENGASTTKWFDGIALQAMKLPAIIDVDEIDRGDPDLQYLAHQLYEGNGITILEDEGRVVYPHPKVAIMATANTKGRADGMNLYALVQEMSEATRDRFAFWIDFDYQTEENEVKQIRKEVQNLPLNTATNIVRIAGAMRIALREGKLRSAFSYRQVKACARYAAFQTAILHDETKACVESVKKIIVNRGSDEAESGAIAELARKVMGDDWPAEENVNP</sequence>
<organism evidence="2 3">
    <name type="scientific">Microvirga tunisiensis</name>
    <dbReference type="NCBI Taxonomy" id="2108360"/>
    <lineage>
        <taxon>Bacteria</taxon>
        <taxon>Pseudomonadati</taxon>
        <taxon>Pseudomonadota</taxon>
        <taxon>Alphaproteobacteria</taxon>
        <taxon>Hyphomicrobiales</taxon>
        <taxon>Methylobacteriaceae</taxon>
        <taxon>Microvirga</taxon>
    </lineage>
</organism>
<dbReference type="GO" id="GO:0005524">
    <property type="term" value="F:ATP binding"/>
    <property type="evidence" value="ECO:0007669"/>
    <property type="project" value="InterPro"/>
</dbReference>
<reference evidence="2 3" key="1">
    <citation type="journal article" date="2019" name="Syst. Appl. Microbiol.">
        <title>Microvirga tunisiensis sp. nov., a root nodule symbiotic bacterium isolated from Lupinus micranthus and L. luteus grown in Northern Tunisia.</title>
        <authorList>
            <person name="Msaddak A."/>
            <person name="Rejili M."/>
            <person name="Duran D."/>
            <person name="Mars M."/>
            <person name="Palacios J.M."/>
            <person name="Ruiz-Argueso T."/>
            <person name="Rey L."/>
            <person name="Imperial J."/>
        </authorList>
    </citation>
    <scope>NUCLEOTIDE SEQUENCE [LARGE SCALE GENOMIC DNA]</scope>
    <source>
        <strain evidence="2 3">Lmie10</strain>
    </source>
</reference>
<dbReference type="PANTHER" id="PTHR42759">
    <property type="entry name" value="MOXR FAMILY PROTEIN"/>
    <property type="match status" value="1"/>
</dbReference>
<dbReference type="Gene3D" id="3.40.50.300">
    <property type="entry name" value="P-loop containing nucleotide triphosphate hydrolases"/>
    <property type="match status" value="1"/>
</dbReference>
<gene>
    <name evidence="2" type="ORF">FS320_01090</name>
</gene>
<dbReference type="Proteomes" id="UP000403266">
    <property type="component" value="Unassembled WGS sequence"/>
</dbReference>
<comment type="caution">
    <text evidence="2">The sequence shown here is derived from an EMBL/GenBank/DDBJ whole genome shotgun (WGS) entry which is preliminary data.</text>
</comment>
<name>A0A5N7MC67_9HYPH</name>